<dbReference type="EMBL" id="QHKO01000002">
    <property type="protein sequence ID" value="RAL23735.1"/>
    <property type="molecule type" value="Genomic_DNA"/>
</dbReference>
<feature type="compositionally biased region" description="Low complexity" evidence="1">
    <location>
        <begin position="260"/>
        <end position="274"/>
    </location>
</feature>
<feature type="compositionally biased region" description="Low complexity" evidence="1">
    <location>
        <begin position="382"/>
        <end position="397"/>
    </location>
</feature>
<feature type="compositionally biased region" description="Low complexity" evidence="1">
    <location>
        <begin position="303"/>
        <end position="321"/>
    </location>
</feature>
<keyword evidence="3" id="KW-1185">Reference proteome</keyword>
<feature type="region of interest" description="Disordered" evidence="1">
    <location>
        <begin position="102"/>
        <end position="406"/>
    </location>
</feature>
<feature type="region of interest" description="Disordered" evidence="1">
    <location>
        <begin position="60"/>
        <end position="84"/>
    </location>
</feature>
<evidence type="ECO:0000313" key="2">
    <source>
        <dbReference type="EMBL" id="RAL23735.1"/>
    </source>
</evidence>
<feature type="region of interest" description="Disordered" evidence="1">
    <location>
        <begin position="1"/>
        <end position="47"/>
    </location>
</feature>
<dbReference type="Proteomes" id="UP000249169">
    <property type="component" value="Unassembled WGS sequence"/>
</dbReference>
<evidence type="ECO:0000256" key="1">
    <source>
        <dbReference type="SAM" id="MobiDB-lite"/>
    </source>
</evidence>
<feature type="region of interest" description="Disordered" evidence="1">
    <location>
        <begin position="619"/>
        <end position="683"/>
    </location>
</feature>
<reference evidence="2 3" key="1">
    <citation type="submission" date="2018-05" db="EMBL/GenBank/DDBJ databases">
        <title>Lujinxingia marina gen. nov. sp. nov., a new facultative anaerobic member of the class Deltaproteobacteria, and proposal of Lujinxingaceae fam. nov.</title>
        <authorList>
            <person name="Li C.-M."/>
        </authorList>
    </citation>
    <scope>NUCLEOTIDE SEQUENCE [LARGE SCALE GENOMIC DNA]</scope>
    <source>
        <strain evidence="2 3">B210</strain>
    </source>
</reference>
<feature type="compositionally biased region" description="Low complexity" evidence="1">
    <location>
        <begin position="729"/>
        <end position="741"/>
    </location>
</feature>
<protein>
    <submittedName>
        <fullName evidence="2">Uncharacterized protein</fullName>
    </submittedName>
</protein>
<feature type="region of interest" description="Disordered" evidence="1">
    <location>
        <begin position="721"/>
        <end position="752"/>
    </location>
</feature>
<sequence length="1162" mass="125957">MENGRKIFRSESGAGDSKPETTPPSSTPGFGVVPRKSSEARLDDASEDAIDRLTRLAGDLHSGPKATMAGLPGGVNNPFTRDGHLDKTASVEADVLDTMARIQGNTTRSPFDAPASREEGLAESTDSGAWRQAIEHESSPGLRRASIDTTTELQSRKTVDLTRQPRVSSAQLRETAENQRVPRSWVSNTADAAREDTLEGDVSSDTDTADQPLKSQVLARIQSKQRLASRPSEPSSSPSDTPAPGQAQKLSLDKLRPTLSDALASAQSSAEAPANDGDDQPSLARLFKKAQQRRASQNSGTIPELPLSRSEPPSLPTARAQAPRRRPEDLPPSTELPEISDVKPATDKAQQGLADLLGDIPEKAPDESAETPDHSGLFDGFGAPEGAPLPGRPALPGVSRERGQTTSQSMLARLQARRRDPNVDPIELGTAGETRGSGYIRLPTSEIQDVLGRGSYRLRIEDVIYEPVDEEGLTQLIKSGVLLGAEELAEADGDWMPVSEHPVFGELRRKMAAEAHNVLSRIGTPRRKAPREALAQAPETPAFEPPLPVEASSNSLDFSLLDMEEKSSQTLHQDAAPSHDDIAPSGAEIETSEDIFPESQPEPSEPELDPFMELEAPVDEDSAEKAPVERALDEPSLAETPLVDTPQPEPVPAAVTNAAPPTRPDPSASASFDALPTRKKSSASVVAGITLGIGVLGLLGLTLTTPGQTLVEDTTGWNPSSLWVDHETTSPQQASSSATPSEDAPAPPDETAKAADGELLSEQAADEEQPAAEMAAGQPTFEELHQRWLQGEGELEFLASFANAAEEREAWSMVRQASLAALTLAPDDERFTSAYQRALKRDPDLDAYKPISLNNPAELSLVGTYNVDTHQGLVFKLSDSDDEHVFKPAREGWEDGWRMEIAAWRLCELIACNFAILKTTPAILTAETLEATLAQASDQVDKETIARLQSQAIWETDDDGTRFVRGSLERLPTAARAPFPIEYRPLWIDWLTASSSPRPLEAPLAEELGNIANLASGKFQQPLIDAMGAQPTSEVAREVSSLLLFDYLTNNWERFSTSSETYGLNNPVINGGLVSRHNGDAFQPRASRRVQGRFEWTTRFSRSTVATIRLLDRETLENVLFPEASQVDRVRLNVMWSQREDLLKRVDQLIAQHGQDSVLYFP</sequence>
<feature type="region of interest" description="Disordered" evidence="1">
    <location>
        <begin position="521"/>
        <end position="551"/>
    </location>
</feature>
<comment type="caution">
    <text evidence="2">The sequence shown here is derived from an EMBL/GenBank/DDBJ whole genome shotgun (WGS) entry which is preliminary data.</text>
</comment>
<feature type="compositionally biased region" description="Low complexity" evidence="1">
    <location>
        <begin position="229"/>
        <end position="244"/>
    </location>
</feature>
<feature type="compositionally biased region" description="Basic and acidic residues" evidence="1">
    <location>
        <begin position="36"/>
        <end position="47"/>
    </location>
</feature>
<proteinExistence type="predicted"/>
<feature type="region of interest" description="Disordered" evidence="1">
    <location>
        <begin position="565"/>
        <end position="585"/>
    </location>
</feature>
<name>A0A328C709_9DELT</name>
<organism evidence="2 3">
    <name type="scientific">Lujinxingia litoralis</name>
    <dbReference type="NCBI Taxonomy" id="2211119"/>
    <lineage>
        <taxon>Bacteria</taxon>
        <taxon>Deltaproteobacteria</taxon>
        <taxon>Bradymonadales</taxon>
        <taxon>Lujinxingiaceae</taxon>
        <taxon>Lujinxingia</taxon>
    </lineage>
</organism>
<dbReference type="AlphaFoldDB" id="A0A328C709"/>
<feature type="compositionally biased region" description="Basic and acidic residues" evidence="1">
    <location>
        <begin position="623"/>
        <end position="633"/>
    </location>
</feature>
<accession>A0A328C709</accession>
<dbReference type="OrthoDB" id="5519012at2"/>
<evidence type="ECO:0000313" key="3">
    <source>
        <dbReference type="Proteomes" id="UP000249169"/>
    </source>
</evidence>
<feature type="compositionally biased region" description="Acidic residues" evidence="1">
    <location>
        <begin position="198"/>
        <end position="208"/>
    </location>
</feature>
<dbReference type="RefSeq" id="WP_111728993.1">
    <property type="nucleotide sequence ID" value="NZ_QHKO01000002.1"/>
</dbReference>
<gene>
    <name evidence="2" type="ORF">DL240_06150</name>
</gene>